<reference evidence="4" key="1">
    <citation type="journal article" date="2012" name="Proc. Natl. Acad. Sci. U.S.A.">
        <title>Genome sequence of the button mushroom Agaricus bisporus reveals mechanisms governing adaptation to a humic-rich ecological niche.</title>
        <authorList>
            <person name="Morin E."/>
            <person name="Kohler A."/>
            <person name="Baker A.R."/>
            <person name="Foulongne-Oriol M."/>
            <person name="Lombard V."/>
            <person name="Nagy L.G."/>
            <person name="Ohm R.A."/>
            <person name="Patyshakuliyeva A."/>
            <person name="Brun A."/>
            <person name="Aerts A.L."/>
            <person name="Bailey A.M."/>
            <person name="Billette C."/>
            <person name="Coutinho P.M."/>
            <person name="Deakin G."/>
            <person name="Doddapaneni H."/>
            <person name="Floudas D."/>
            <person name="Grimwood J."/>
            <person name="Hilden K."/>
            <person name="Kuees U."/>
            <person name="LaButti K.M."/>
            <person name="Lapidus A."/>
            <person name="Lindquist E.A."/>
            <person name="Lucas S.M."/>
            <person name="Murat C."/>
            <person name="Riley R.W."/>
            <person name="Salamov A.A."/>
            <person name="Schmutz J."/>
            <person name="Subramanian V."/>
            <person name="Woesten H.A.B."/>
            <person name="Xu J."/>
            <person name="Eastwood D.C."/>
            <person name="Foster G.D."/>
            <person name="Sonnenberg A.S."/>
            <person name="Cullen D."/>
            <person name="de Vries R.P."/>
            <person name="Lundell T."/>
            <person name="Hibbett D.S."/>
            <person name="Henrissat B."/>
            <person name="Burton K.S."/>
            <person name="Kerrigan R.W."/>
            <person name="Challen M.P."/>
            <person name="Grigoriev I.V."/>
            <person name="Martin F."/>
        </authorList>
    </citation>
    <scope>NUCLEOTIDE SEQUENCE [LARGE SCALE GENOMIC DNA]</scope>
    <source>
        <strain evidence="4">JB137-S8 / ATCC MYA-4627 / FGSC 10392</strain>
    </source>
</reference>
<accession>K5VVK4</accession>
<feature type="domain" description="Non-haem dioxygenase N-terminal" evidence="2">
    <location>
        <begin position="45"/>
        <end position="152"/>
    </location>
</feature>
<feature type="domain" description="Isopenicillin N synthase-like Fe(2+) 2OG dioxygenase" evidence="1">
    <location>
        <begin position="210"/>
        <end position="309"/>
    </location>
</feature>
<dbReference type="GeneID" id="18824455"/>
<dbReference type="InterPro" id="IPR026992">
    <property type="entry name" value="DIOX_N"/>
</dbReference>
<dbReference type="RefSeq" id="XP_007331141.1">
    <property type="nucleotide sequence ID" value="XM_007331079.1"/>
</dbReference>
<dbReference type="SUPFAM" id="SSF51197">
    <property type="entry name" value="Clavaminate synthase-like"/>
    <property type="match status" value="1"/>
</dbReference>
<dbReference type="PRINTS" id="PR00682">
    <property type="entry name" value="IPNSYNTHASE"/>
</dbReference>
<dbReference type="OMA" id="EHERPHP"/>
<dbReference type="InterPro" id="IPR027443">
    <property type="entry name" value="IPNS-like_sf"/>
</dbReference>
<protein>
    <recommendedName>
        <fullName evidence="5">Fe2OG dioxygenase domain-containing protein</fullName>
    </recommendedName>
</protein>
<keyword evidence="4" id="KW-1185">Reference proteome</keyword>
<dbReference type="KEGG" id="abp:AGABI1DRAFT114756"/>
<organism evidence="3 4">
    <name type="scientific">Agaricus bisporus var. burnettii (strain JB137-S8 / ATCC MYA-4627 / FGSC 10392)</name>
    <name type="common">White button mushroom</name>
    <dbReference type="NCBI Taxonomy" id="597362"/>
    <lineage>
        <taxon>Eukaryota</taxon>
        <taxon>Fungi</taxon>
        <taxon>Dikarya</taxon>
        <taxon>Basidiomycota</taxon>
        <taxon>Agaricomycotina</taxon>
        <taxon>Agaricomycetes</taxon>
        <taxon>Agaricomycetidae</taxon>
        <taxon>Agaricales</taxon>
        <taxon>Agaricineae</taxon>
        <taxon>Agaricaceae</taxon>
        <taxon>Agaricus</taxon>
    </lineage>
</organism>
<evidence type="ECO:0000259" key="2">
    <source>
        <dbReference type="Pfam" id="PF14226"/>
    </source>
</evidence>
<name>K5VVK4_AGABU</name>
<dbReference type="InterPro" id="IPR044861">
    <property type="entry name" value="IPNS-like_FE2OG_OXY"/>
</dbReference>
<sequence length="380" mass="43443">MCYCERTSMTSHPPPPLEATTMTTPGVPPYVPAPPTNVNLDYADLPTIDLSKAKTVEGRKQLAKEVVDAMTNQGFFYIINHGYTSEQTKRMFDIANVPFEHVSESEKQEYLAAIKTNGSYQGYKPREYFHIDNGVRDQVELYSINRDVTKRKHPRIIRPLLPEIEAFAKHNHFNILHPVLRLLAMGLELPEETFVKTHNFEAIGESYVRLLKYYPRTAEDEEKSKNVWLKGHTDIGTVTLLYSQPVSALQVLTSDGHWKWVKHIDNAIVVNAGDGMESLSGGYYRATIHRVVQPPRDQQEYTRVGLIYFALVDDNVKLEPLSESPVLQRVGIKRRFDEDKTPTMEEWRKARTAAYGQAVLEKVGRIEEERLGNGVVRHYS</sequence>
<dbReference type="EMBL" id="JH971392">
    <property type="protein sequence ID" value="EKM78509.1"/>
    <property type="molecule type" value="Genomic_DNA"/>
</dbReference>
<dbReference type="Pfam" id="PF14226">
    <property type="entry name" value="DIOX_N"/>
    <property type="match status" value="1"/>
</dbReference>
<evidence type="ECO:0000313" key="3">
    <source>
        <dbReference type="EMBL" id="EKM78509.1"/>
    </source>
</evidence>
<evidence type="ECO:0008006" key="5">
    <source>
        <dbReference type="Google" id="ProtNLM"/>
    </source>
</evidence>
<dbReference type="PANTHER" id="PTHR47990">
    <property type="entry name" value="2-OXOGLUTARATE (2OG) AND FE(II)-DEPENDENT OXYGENASE SUPERFAMILY PROTEIN-RELATED"/>
    <property type="match status" value="1"/>
</dbReference>
<dbReference type="AlphaFoldDB" id="K5VVK4"/>
<dbReference type="Proteomes" id="UP000008493">
    <property type="component" value="Unassembled WGS sequence"/>
</dbReference>
<dbReference type="OrthoDB" id="406156at2759"/>
<proteinExistence type="predicted"/>
<dbReference type="Gene3D" id="2.60.120.330">
    <property type="entry name" value="B-lactam Antibiotic, Isopenicillin N Synthase, Chain"/>
    <property type="match status" value="1"/>
</dbReference>
<dbReference type="HOGENOM" id="CLU_010119_10_0_1"/>
<dbReference type="eggNOG" id="KOG0143">
    <property type="taxonomic scope" value="Eukaryota"/>
</dbReference>
<evidence type="ECO:0000313" key="4">
    <source>
        <dbReference type="Proteomes" id="UP000008493"/>
    </source>
</evidence>
<evidence type="ECO:0000259" key="1">
    <source>
        <dbReference type="Pfam" id="PF03171"/>
    </source>
</evidence>
<dbReference type="InterPro" id="IPR050231">
    <property type="entry name" value="Iron_ascorbate_oxido_reductase"/>
</dbReference>
<dbReference type="Pfam" id="PF03171">
    <property type="entry name" value="2OG-FeII_Oxy"/>
    <property type="match status" value="1"/>
</dbReference>
<gene>
    <name evidence="3" type="ORF">AGABI1DRAFT_114756</name>
</gene>
<dbReference type="InParanoid" id="K5VVK4"/>